<protein>
    <submittedName>
        <fullName evidence="1">Uncharacterized protein</fullName>
    </submittedName>
</protein>
<proteinExistence type="predicted"/>
<name>A0A085Z0X8_9FLAO</name>
<comment type="caution">
    <text evidence="1">The sequence shown here is derived from an EMBL/GenBank/DDBJ whole genome shotgun (WGS) entry which is preliminary data.</text>
</comment>
<dbReference type="EMBL" id="JPRP01000003">
    <property type="protein sequence ID" value="KFE98091.1"/>
    <property type="molecule type" value="Genomic_DNA"/>
</dbReference>
<dbReference type="STRING" id="236814.IX39_16995"/>
<evidence type="ECO:0000313" key="2">
    <source>
        <dbReference type="Proteomes" id="UP000028713"/>
    </source>
</evidence>
<reference evidence="1 2" key="1">
    <citation type="submission" date="2014-07" db="EMBL/GenBank/DDBJ databases">
        <title>Genome of Chryseobacterium formosense LMG 24722.</title>
        <authorList>
            <person name="Pipes S.E."/>
            <person name="Stropko S.J."/>
            <person name="Newman J.D."/>
        </authorList>
    </citation>
    <scope>NUCLEOTIDE SEQUENCE [LARGE SCALE GENOMIC DNA]</scope>
    <source>
        <strain evidence="1 2">LMG 24722</strain>
    </source>
</reference>
<gene>
    <name evidence="1" type="ORF">IX39_16995</name>
</gene>
<organism evidence="1 2">
    <name type="scientific">Chryseobacterium formosense</name>
    <dbReference type="NCBI Taxonomy" id="236814"/>
    <lineage>
        <taxon>Bacteria</taxon>
        <taxon>Pseudomonadati</taxon>
        <taxon>Bacteroidota</taxon>
        <taxon>Flavobacteriia</taxon>
        <taxon>Flavobacteriales</taxon>
        <taxon>Weeksellaceae</taxon>
        <taxon>Chryseobacterium group</taxon>
        <taxon>Chryseobacterium</taxon>
    </lineage>
</organism>
<dbReference type="AlphaFoldDB" id="A0A085Z0X8"/>
<keyword evidence="2" id="KW-1185">Reference proteome</keyword>
<dbReference type="Proteomes" id="UP000028713">
    <property type="component" value="Unassembled WGS sequence"/>
</dbReference>
<sequence length="74" mass="8835">MFRIWIAVESCGAGNLRMNCGIIFINHHFVFCCSSNKYKNILDSMRLESFIFLKWKNLAWARLLFYLKIIVEKK</sequence>
<evidence type="ECO:0000313" key="1">
    <source>
        <dbReference type="EMBL" id="KFE98091.1"/>
    </source>
</evidence>
<accession>A0A085Z0X8</accession>